<dbReference type="Proteomes" id="UP001153269">
    <property type="component" value="Unassembled WGS sequence"/>
</dbReference>
<accession>A0A9N7VMH3</accession>
<comment type="caution">
    <text evidence="2">The sequence shown here is derived from an EMBL/GenBank/DDBJ whole genome shotgun (WGS) entry which is preliminary data.</text>
</comment>
<organism evidence="2 3">
    <name type="scientific">Pleuronectes platessa</name>
    <name type="common">European plaice</name>
    <dbReference type="NCBI Taxonomy" id="8262"/>
    <lineage>
        <taxon>Eukaryota</taxon>
        <taxon>Metazoa</taxon>
        <taxon>Chordata</taxon>
        <taxon>Craniata</taxon>
        <taxon>Vertebrata</taxon>
        <taxon>Euteleostomi</taxon>
        <taxon>Actinopterygii</taxon>
        <taxon>Neopterygii</taxon>
        <taxon>Teleostei</taxon>
        <taxon>Neoteleostei</taxon>
        <taxon>Acanthomorphata</taxon>
        <taxon>Carangaria</taxon>
        <taxon>Pleuronectiformes</taxon>
        <taxon>Pleuronectoidei</taxon>
        <taxon>Pleuronectidae</taxon>
        <taxon>Pleuronectes</taxon>
    </lineage>
</organism>
<name>A0A9N7VMH3_PLEPL</name>
<feature type="region of interest" description="Disordered" evidence="1">
    <location>
        <begin position="98"/>
        <end position="122"/>
    </location>
</feature>
<keyword evidence="3" id="KW-1185">Reference proteome</keyword>
<reference evidence="2" key="1">
    <citation type="submission" date="2020-03" db="EMBL/GenBank/DDBJ databases">
        <authorList>
            <person name="Weist P."/>
        </authorList>
    </citation>
    <scope>NUCLEOTIDE SEQUENCE</scope>
</reference>
<sequence length="122" mass="13060">MEAPPPDHYFTDCLNSGVFQRLLLLLQRADGVCKEISSDISAPLISSIVFSTSTKTQPRSLCTSLLINPSAHLSARLTHRAAQWARRTVAAGVFIKPVSPSSPSLSPPPPPPPLPLPGPRQS</sequence>
<evidence type="ECO:0000313" key="3">
    <source>
        <dbReference type="Proteomes" id="UP001153269"/>
    </source>
</evidence>
<dbReference type="EMBL" id="CADEAL010004111">
    <property type="protein sequence ID" value="CAB1451977.1"/>
    <property type="molecule type" value="Genomic_DNA"/>
</dbReference>
<proteinExistence type="predicted"/>
<dbReference type="AlphaFoldDB" id="A0A9N7VMH3"/>
<evidence type="ECO:0000313" key="2">
    <source>
        <dbReference type="EMBL" id="CAB1451977.1"/>
    </source>
</evidence>
<protein>
    <submittedName>
        <fullName evidence="2">Uncharacterized protein</fullName>
    </submittedName>
</protein>
<feature type="compositionally biased region" description="Pro residues" evidence="1">
    <location>
        <begin position="105"/>
        <end position="122"/>
    </location>
</feature>
<evidence type="ECO:0000256" key="1">
    <source>
        <dbReference type="SAM" id="MobiDB-lite"/>
    </source>
</evidence>
<gene>
    <name evidence="2" type="ORF">PLEPLA_LOCUS39716</name>
</gene>